<name>A0AAU8U1X6_9BACT</name>
<dbReference type="Proteomes" id="UP000063971">
    <property type="component" value="Chromosome"/>
</dbReference>
<evidence type="ECO:0000313" key="3">
    <source>
        <dbReference type="Proteomes" id="UP000063971"/>
    </source>
</evidence>
<keyword evidence="1" id="KW-1133">Transmembrane helix</keyword>
<reference evidence="2 3" key="1">
    <citation type="journal article" date="2015" name="Genome Announc.">
        <title>Complete Genome Sequence of the Campylobacter ureolyticus Clinical Isolate RIGS 9880.</title>
        <authorList>
            <person name="Miller W.G."/>
            <person name="Yee E."/>
            <person name="On S.L."/>
            <person name="Andersen L.P."/>
            <person name="Bono J.L."/>
        </authorList>
    </citation>
    <scope>NUCLEOTIDE SEQUENCE [LARGE SCALE GENOMIC DNA]</scope>
    <source>
        <strain evidence="2 3">RIGS 9880</strain>
    </source>
</reference>
<dbReference type="AlphaFoldDB" id="A0AAU8U1X6"/>
<feature type="transmembrane region" description="Helical" evidence="1">
    <location>
        <begin position="21"/>
        <end position="41"/>
    </location>
</feature>
<evidence type="ECO:0000256" key="1">
    <source>
        <dbReference type="SAM" id="Phobius"/>
    </source>
</evidence>
<accession>A0AAU8U1X6</accession>
<sequence>MEKEVRKHENFIEKEWVQNCMQFIVLTAVIMLVLALFVYFIKSFIEYSINRKDDYWYFKNYCKIKNFEPRICKEAIDEENLFEDSNNKLKGLNSTLLSKQQMNDIKEFVENYIKQENEKIKFKRQELENKIQSYRIDE</sequence>
<evidence type="ECO:0000313" key="2">
    <source>
        <dbReference type="EMBL" id="AKT91437.1"/>
    </source>
</evidence>
<dbReference type="EMBL" id="CP012195">
    <property type="protein sequence ID" value="AKT91437.1"/>
    <property type="molecule type" value="Genomic_DNA"/>
</dbReference>
<dbReference type="KEGG" id="cure:CUREO_1631"/>
<keyword evidence="1" id="KW-0812">Transmembrane</keyword>
<organism evidence="2 3">
    <name type="scientific">Campylobacter ureolyticus RIGS 9880</name>
    <dbReference type="NCBI Taxonomy" id="1032069"/>
    <lineage>
        <taxon>Bacteria</taxon>
        <taxon>Pseudomonadati</taxon>
        <taxon>Campylobacterota</taxon>
        <taxon>Epsilonproteobacteria</taxon>
        <taxon>Campylobacterales</taxon>
        <taxon>Campylobacteraceae</taxon>
        <taxon>Campylobacter</taxon>
    </lineage>
</organism>
<proteinExistence type="predicted"/>
<dbReference type="RefSeq" id="WP_050335899.1">
    <property type="nucleotide sequence ID" value="NZ_CP012195.1"/>
</dbReference>
<gene>
    <name evidence="2" type="ORF">CUREO_1631</name>
</gene>
<protein>
    <submittedName>
        <fullName evidence="2">Uncharacterized protein</fullName>
    </submittedName>
</protein>
<keyword evidence="1" id="KW-0472">Membrane</keyword>